<evidence type="ECO:0000256" key="10">
    <source>
        <dbReference type="SAM" id="Coils"/>
    </source>
</evidence>
<dbReference type="SUPFAM" id="SSF63829">
    <property type="entry name" value="Calcium-dependent phosphotriesterase"/>
    <property type="match status" value="2"/>
</dbReference>
<organism evidence="14">
    <name type="scientific">Solibacter usitatus (strain Ellin6076)</name>
    <dbReference type="NCBI Taxonomy" id="234267"/>
    <lineage>
        <taxon>Bacteria</taxon>
        <taxon>Pseudomonadati</taxon>
        <taxon>Acidobacteriota</taxon>
        <taxon>Terriglobia</taxon>
        <taxon>Bryobacterales</taxon>
        <taxon>Solibacteraceae</taxon>
        <taxon>Candidatus Solibacter</taxon>
    </lineage>
</organism>
<dbReference type="Pfam" id="PF07494">
    <property type="entry name" value="Reg_prop"/>
    <property type="match status" value="1"/>
</dbReference>
<dbReference type="SUPFAM" id="SSF55874">
    <property type="entry name" value="ATPase domain of HSP90 chaperone/DNA topoisomerase II/histidine kinase"/>
    <property type="match status" value="1"/>
</dbReference>
<dbReference type="Gene3D" id="2.60.40.10">
    <property type="entry name" value="Immunoglobulins"/>
    <property type="match status" value="1"/>
</dbReference>
<evidence type="ECO:0000256" key="2">
    <source>
        <dbReference type="ARBA" id="ARBA00012438"/>
    </source>
</evidence>
<dbReference type="Gene3D" id="2.130.10.10">
    <property type="entry name" value="YVTN repeat-like/Quinoprotein amine dehydrogenase"/>
    <property type="match status" value="3"/>
</dbReference>
<evidence type="ECO:0000259" key="11">
    <source>
        <dbReference type="PROSITE" id="PS50109"/>
    </source>
</evidence>
<dbReference type="InParanoid" id="Q026G0"/>
<dbReference type="InterPro" id="IPR000014">
    <property type="entry name" value="PAS"/>
</dbReference>
<name>Q026G0_SOLUE</name>
<keyword evidence="6 14" id="KW-0418">Kinase</keyword>
<dbReference type="PANTHER" id="PTHR43065:SF46">
    <property type="entry name" value="C4-DICARBOXYLATE TRANSPORT SENSOR PROTEIN DCTB"/>
    <property type="match status" value="1"/>
</dbReference>
<dbReference type="NCBIfam" id="TIGR00229">
    <property type="entry name" value="sensory_box"/>
    <property type="match status" value="1"/>
</dbReference>
<dbReference type="CDD" id="cd00130">
    <property type="entry name" value="PAS"/>
    <property type="match status" value="1"/>
</dbReference>
<dbReference type="PRINTS" id="PR00344">
    <property type="entry name" value="BCTRLSENSOR"/>
</dbReference>
<gene>
    <name evidence="14" type="ordered locus">Acid_2119</name>
</gene>
<dbReference type="InterPro" id="IPR015943">
    <property type="entry name" value="WD40/YVTN_repeat-like_dom_sf"/>
</dbReference>
<dbReference type="HOGENOM" id="CLU_251833_0_0_0"/>
<dbReference type="InterPro" id="IPR004358">
    <property type="entry name" value="Sig_transdc_His_kin-like_C"/>
</dbReference>
<accession>Q026G0</accession>
<dbReference type="InterPro" id="IPR011110">
    <property type="entry name" value="Reg_prop"/>
</dbReference>
<dbReference type="PROSITE" id="PS50110">
    <property type="entry name" value="RESPONSE_REGULATORY"/>
    <property type="match status" value="1"/>
</dbReference>
<dbReference type="Pfam" id="PF00072">
    <property type="entry name" value="Response_reg"/>
    <property type="match status" value="1"/>
</dbReference>
<dbReference type="SUPFAM" id="SSF55785">
    <property type="entry name" value="PYP-like sensor domain (PAS domain)"/>
    <property type="match status" value="1"/>
</dbReference>
<keyword evidence="3 9" id="KW-0597">Phosphoprotein</keyword>
<keyword evidence="8" id="KW-0902">Two-component regulatory system</keyword>
<dbReference type="InterPro" id="IPR013655">
    <property type="entry name" value="PAS_fold_3"/>
</dbReference>
<dbReference type="Gene3D" id="3.30.450.20">
    <property type="entry name" value="PAS domain"/>
    <property type="match status" value="1"/>
</dbReference>
<dbReference type="Gene3D" id="2.10.70.100">
    <property type="match status" value="1"/>
</dbReference>
<keyword evidence="7" id="KW-0067">ATP-binding</keyword>
<dbReference type="Gene3D" id="3.40.50.2300">
    <property type="match status" value="1"/>
</dbReference>
<evidence type="ECO:0000256" key="7">
    <source>
        <dbReference type="ARBA" id="ARBA00022840"/>
    </source>
</evidence>
<dbReference type="EMBL" id="CP000473">
    <property type="protein sequence ID" value="ABJ83109.1"/>
    <property type="molecule type" value="Genomic_DNA"/>
</dbReference>
<dbReference type="GO" id="GO:0005524">
    <property type="term" value="F:ATP binding"/>
    <property type="evidence" value="ECO:0007669"/>
    <property type="project" value="UniProtKB-KW"/>
</dbReference>
<dbReference type="InterPro" id="IPR000700">
    <property type="entry name" value="PAS-assoc_C"/>
</dbReference>
<dbReference type="PANTHER" id="PTHR43065">
    <property type="entry name" value="SENSOR HISTIDINE KINASE"/>
    <property type="match status" value="1"/>
</dbReference>
<dbReference type="Pfam" id="PF08447">
    <property type="entry name" value="PAS_3"/>
    <property type="match status" value="1"/>
</dbReference>
<evidence type="ECO:0000256" key="8">
    <source>
        <dbReference type="ARBA" id="ARBA00023012"/>
    </source>
</evidence>
<dbReference type="PROSITE" id="PS50109">
    <property type="entry name" value="HIS_KIN"/>
    <property type="match status" value="1"/>
</dbReference>
<evidence type="ECO:0000256" key="6">
    <source>
        <dbReference type="ARBA" id="ARBA00022777"/>
    </source>
</evidence>
<proteinExistence type="predicted"/>
<dbReference type="eggNOG" id="COG4191">
    <property type="taxonomic scope" value="Bacteria"/>
</dbReference>
<evidence type="ECO:0000256" key="5">
    <source>
        <dbReference type="ARBA" id="ARBA00022741"/>
    </source>
</evidence>
<dbReference type="KEGG" id="sus:Acid_2119"/>
<feature type="domain" description="Histidine kinase" evidence="11">
    <location>
        <begin position="923"/>
        <end position="1141"/>
    </location>
</feature>
<evidence type="ECO:0000256" key="4">
    <source>
        <dbReference type="ARBA" id="ARBA00022679"/>
    </source>
</evidence>
<evidence type="ECO:0000256" key="3">
    <source>
        <dbReference type="ARBA" id="ARBA00022553"/>
    </source>
</evidence>
<feature type="domain" description="Response regulatory" evidence="12">
    <location>
        <begin position="1165"/>
        <end position="1281"/>
    </location>
</feature>
<dbReference type="PROSITE" id="PS50113">
    <property type="entry name" value="PAC"/>
    <property type="match status" value="1"/>
</dbReference>
<dbReference type="InterPro" id="IPR013783">
    <property type="entry name" value="Ig-like_fold"/>
</dbReference>
<reference evidence="14" key="1">
    <citation type="submission" date="2006-10" db="EMBL/GenBank/DDBJ databases">
        <title>Complete sequence of Solibacter usitatus Ellin6076.</title>
        <authorList>
            <consortium name="US DOE Joint Genome Institute"/>
            <person name="Copeland A."/>
            <person name="Lucas S."/>
            <person name="Lapidus A."/>
            <person name="Barry K."/>
            <person name="Detter J.C."/>
            <person name="Glavina del Rio T."/>
            <person name="Hammon N."/>
            <person name="Israni S."/>
            <person name="Dalin E."/>
            <person name="Tice H."/>
            <person name="Pitluck S."/>
            <person name="Thompson L.S."/>
            <person name="Brettin T."/>
            <person name="Bruce D."/>
            <person name="Han C."/>
            <person name="Tapia R."/>
            <person name="Gilna P."/>
            <person name="Schmutz J."/>
            <person name="Larimer F."/>
            <person name="Land M."/>
            <person name="Hauser L."/>
            <person name="Kyrpides N."/>
            <person name="Mikhailova N."/>
            <person name="Janssen P.H."/>
            <person name="Kuske C.R."/>
            <person name="Richardson P."/>
        </authorList>
    </citation>
    <scope>NUCLEOTIDE SEQUENCE</scope>
    <source>
        <strain evidence="14">Ellin6076</strain>
    </source>
</reference>
<evidence type="ECO:0000259" key="12">
    <source>
        <dbReference type="PROSITE" id="PS50110"/>
    </source>
</evidence>
<dbReference type="Pfam" id="PF02518">
    <property type="entry name" value="HATPase_c"/>
    <property type="match status" value="1"/>
</dbReference>
<dbReference type="EC" id="2.7.13.3" evidence="2"/>
<sequence length="1283" mass="140407" precursor="true">MIRGRGLGEAVAIALACAITAVAQEYSFRFYGPAEGLQNLVVLSLAQDRPGFIWAGTEGGLYRYDGTRFRLMGQGEGLTCSTEVHSLFLASDGALWVNTCAKIFRFDGQRFLQVQGIDKLLSGAQVMADGAGGGLLVTTPTGLYEVYRGTRGSFSTRPYSLPGALAGKPMHGILRQGERLWFGCDQELCMEQGGRISVFGTEQGLPEDSWDAIAVSPDESLWVRSPKKIYHRGPGQTRFSEEKPDIASSGFWGALTQGRDGAVMVPTDRGLAIRTMTGWNVINRQRGLRHENTAAVLEDREGTVWLGLAGGGVARWLGRGVWESWKMEQGLPSDIIWNIRRDRKGSLWVGTSLGLTRIDSSGGTKTWTKKGGLGGDNVRWLAETSDGSIWAAMKPGGLARIDPTSGRIHLTGPKDGLPCDPADVFVDRHDRLWLPTGCGLFVNERPSASNRVVRVETPEAFGRGAWKVIEDTQGVIWVTNGKALWSLRERQWRQHGRGDGLLTDNPYVMALAADGSIWMRHRYDAGIDRVEVSADRIVSATPEVVADPKTAAGTAFHGFDASGDFWLGSTNGVSVLHDHSWTKFTTEDGLVSNDCDGEAFWADADGGVWLGTSGGLAHYRGGNRTSPGPLLANPTISRLEIDQAARLIRAEFSSLNYKAEQLVRFAYRLDQAAWTDSVERNISIRGLGPGTHRLEVRSRVRDGPFFPAIAAAEFRVEPWWTETWWARLLAVACFLAAFIRFVRWRVSAAEKKQAELEAIVAARTMNLSKANRSLDEKAGQLRRSEDRLKNAERLAHVGHWDWDVKSGELSWSEEMFRIFGVSRDYTPGYKGFVQAVIPQDRDRFERWVNECLANKSGHSIEFQIARPDEDLRILSCTSEVSLDEEGRPARLFGACQDITDSRRAQQEDLARKKLESVGVLAGGIAHDFNNLLGGVLAQAELALAESASGAYPQEELTAIRDVAIRGSEIVRQLMIYAGKEREVLGLVDVSRIVVEMLELLRVSASKRATVLTDLGQELPAVWGSSAQIRQIVMNLVTNASEAISDRGGVIRVATERVTVGRAMNGLADGDYLRLEVADTGRGMSQEMQAKVFDPFFSTKGAGHGLGLAVIHGIVRDLRGAIHIASEVGVGTTFEILLPCAQTTAQAALEPMYDDGGWVRTSRQFVVLVVEDEDPLRCAVVRMLRKTGFTVLEAADGAVAIDLLRANGNRIDMILLDMTIPGASSHEVVAAAAQARPSIRVILTSAYSQEMLTPPMSASQIHGFIRKPYQLGDLVQTLRKASCS</sequence>
<dbReference type="InterPro" id="IPR005467">
    <property type="entry name" value="His_kinase_dom"/>
</dbReference>
<dbReference type="InterPro" id="IPR003594">
    <property type="entry name" value="HATPase_dom"/>
</dbReference>
<feature type="coiled-coil region" evidence="10">
    <location>
        <begin position="767"/>
        <end position="794"/>
    </location>
</feature>
<protein>
    <recommendedName>
        <fullName evidence="2">histidine kinase</fullName>
        <ecNumber evidence="2">2.7.13.3</ecNumber>
    </recommendedName>
</protein>
<dbReference type="GO" id="GO:0000155">
    <property type="term" value="F:phosphorelay sensor kinase activity"/>
    <property type="evidence" value="ECO:0007669"/>
    <property type="project" value="InterPro"/>
</dbReference>
<dbReference type="InterPro" id="IPR001789">
    <property type="entry name" value="Sig_transdc_resp-reg_receiver"/>
</dbReference>
<evidence type="ECO:0000259" key="13">
    <source>
        <dbReference type="PROSITE" id="PS50113"/>
    </source>
</evidence>
<dbReference type="InterPro" id="IPR036890">
    <property type="entry name" value="HATPase_C_sf"/>
</dbReference>
<dbReference type="SMART" id="SM00448">
    <property type="entry name" value="REC"/>
    <property type="match status" value="1"/>
</dbReference>
<dbReference type="SMART" id="SM00387">
    <property type="entry name" value="HATPase_c"/>
    <property type="match status" value="1"/>
</dbReference>
<evidence type="ECO:0000256" key="1">
    <source>
        <dbReference type="ARBA" id="ARBA00000085"/>
    </source>
</evidence>
<dbReference type="Gene3D" id="1.10.287.130">
    <property type="match status" value="1"/>
</dbReference>
<dbReference type="InterPro" id="IPR003661">
    <property type="entry name" value="HisK_dim/P_dom"/>
</dbReference>
<dbReference type="eggNOG" id="COG0784">
    <property type="taxonomic scope" value="Bacteria"/>
</dbReference>
<dbReference type="eggNOG" id="COG3292">
    <property type="taxonomic scope" value="Bacteria"/>
</dbReference>
<dbReference type="Gene3D" id="3.30.565.10">
    <property type="entry name" value="Histidine kinase-like ATPase, C-terminal domain"/>
    <property type="match status" value="1"/>
</dbReference>
<dbReference type="CDD" id="cd00082">
    <property type="entry name" value="HisKA"/>
    <property type="match status" value="1"/>
</dbReference>
<evidence type="ECO:0000313" key="14">
    <source>
        <dbReference type="EMBL" id="ABJ83109.1"/>
    </source>
</evidence>
<dbReference type="STRING" id="234267.Acid_2119"/>
<comment type="catalytic activity">
    <reaction evidence="1">
        <text>ATP + protein L-histidine = ADP + protein N-phospho-L-histidine.</text>
        <dbReference type="EC" id="2.7.13.3"/>
    </reaction>
</comment>
<keyword evidence="5" id="KW-0547">Nucleotide-binding</keyword>
<dbReference type="InterPro" id="IPR011006">
    <property type="entry name" value="CheY-like_superfamily"/>
</dbReference>
<keyword evidence="10" id="KW-0175">Coiled coil</keyword>
<feature type="domain" description="PAC" evidence="13">
    <location>
        <begin position="858"/>
        <end position="910"/>
    </location>
</feature>
<feature type="modified residue" description="4-aspartylphosphate" evidence="9">
    <location>
        <position position="1216"/>
    </location>
</feature>
<dbReference type="InterPro" id="IPR035965">
    <property type="entry name" value="PAS-like_dom_sf"/>
</dbReference>
<dbReference type="SUPFAM" id="SSF52172">
    <property type="entry name" value="CheY-like"/>
    <property type="match status" value="1"/>
</dbReference>
<evidence type="ECO:0000256" key="9">
    <source>
        <dbReference type="PROSITE-ProRule" id="PRU00169"/>
    </source>
</evidence>
<keyword evidence="4" id="KW-0808">Transferase</keyword>